<comment type="caution">
    <text evidence="5">The sequence shown here is derived from an EMBL/GenBank/DDBJ whole genome shotgun (WGS) entry which is preliminary data.</text>
</comment>
<dbReference type="Gene3D" id="3.30.1360.40">
    <property type="match status" value="1"/>
</dbReference>
<evidence type="ECO:0000259" key="4">
    <source>
        <dbReference type="SMART" id="SM00796"/>
    </source>
</evidence>
<dbReference type="InterPro" id="IPR010016">
    <property type="entry name" value="PxpB"/>
</dbReference>
<keyword evidence="6" id="KW-1185">Reference proteome</keyword>
<accession>A0ABS7CXV4</accession>
<keyword evidence="1" id="KW-0547">Nucleotide-binding</keyword>
<dbReference type="PANTHER" id="PTHR34698:SF2">
    <property type="entry name" value="5-OXOPROLINASE SUBUNIT B"/>
    <property type="match status" value="1"/>
</dbReference>
<proteinExistence type="predicted"/>
<dbReference type="Pfam" id="PF02682">
    <property type="entry name" value="CT_C_D"/>
    <property type="match status" value="1"/>
</dbReference>
<dbReference type="NCBIfam" id="TIGR00370">
    <property type="entry name" value="5-oxoprolinase subunit PxpB"/>
    <property type="match status" value="1"/>
</dbReference>
<dbReference type="RefSeq" id="WP_219878540.1">
    <property type="nucleotide sequence ID" value="NZ_JAHYXK010000017.1"/>
</dbReference>
<evidence type="ECO:0000313" key="6">
    <source>
        <dbReference type="Proteomes" id="UP000813018"/>
    </source>
</evidence>
<dbReference type="SUPFAM" id="SSF50891">
    <property type="entry name" value="Cyclophilin-like"/>
    <property type="match status" value="1"/>
</dbReference>
<evidence type="ECO:0000313" key="5">
    <source>
        <dbReference type="EMBL" id="MBW7468668.1"/>
    </source>
</evidence>
<gene>
    <name evidence="5" type="primary">pxpB</name>
    <name evidence="5" type="ORF">K0O23_16445</name>
</gene>
<dbReference type="GO" id="GO:0017168">
    <property type="term" value="F:5-oxoprolinase (ATP-hydrolyzing) activity"/>
    <property type="evidence" value="ECO:0007669"/>
    <property type="project" value="UniProtKB-EC"/>
</dbReference>
<feature type="domain" description="Carboxyltransferase" evidence="4">
    <location>
        <begin position="9"/>
        <end position="218"/>
    </location>
</feature>
<evidence type="ECO:0000256" key="2">
    <source>
        <dbReference type="ARBA" id="ARBA00022801"/>
    </source>
</evidence>
<organism evidence="5 6">
    <name type="scientific">Pontibacter aydingkolensis</name>
    <dbReference type="NCBI Taxonomy" id="1911536"/>
    <lineage>
        <taxon>Bacteria</taxon>
        <taxon>Pseudomonadati</taxon>
        <taxon>Bacteroidota</taxon>
        <taxon>Cytophagia</taxon>
        <taxon>Cytophagales</taxon>
        <taxon>Hymenobacteraceae</taxon>
        <taxon>Pontibacter</taxon>
    </lineage>
</organism>
<name>A0ABS7CXV4_9BACT</name>
<evidence type="ECO:0000256" key="1">
    <source>
        <dbReference type="ARBA" id="ARBA00022741"/>
    </source>
</evidence>
<dbReference type="EC" id="3.5.2.9" evidence="5"/>
<evidence type="ECO:0000256" key="3">
    <source>
        <dbReference type="ARBA" id="ARBA00022840"/>
    </source>
</evidence>
<keyword evidence="3" id="KW-0067">ATP-binding</keyword>
<dbReference type="Proteomes" id="UP000813018">
    <property type="component" value="Unassembled WGS sequence"/>
</dbReference>
<protein>
    <submittedName>
        <fullName evidence="5">5-oxoprolinase subunit PxpB</fullName>
        <ecNumber evidence="5">3.5.2.9</ecNumber>
    </submittedName>
</protein>
<sequence>MNRKELLPIQLIPLGDKAVVLQFGEEVSEGTQSKIQAVAHYLDSHPTPGILEYVPAYTTLTVYYDPWILSEKGKKNPYDKVVGILQSALSKAKDDHKANGKRLVEIPVCYGGAFGPDLEEVAEKNNLTPEKVVELHTKKSYLVHMIGFAPGFPYLGGMDKRIATPRKSKPRAVIPAGSVGIAGTQTGVYPLETPGGWQLIGRTPLTLFNPEREEPSILKAGDQVRFIAISEQEFKKQVKLHEH</sequence>
<reference evidence="5 6" key="1">
    <citation type="journal article" date="2016" name="Int. J. Syst. Evol. Microbiol.">
        <title>Pontibacter aydingkolensis sp. nov., isolated from soil of a salt lake.</title>
        <authorList>
            <person name="Osman G."/>
            <person name="Zhang T."/>
            <person name="Lou K."/>
            <person name="Gao Y."/>
            <person name="Chang W."/>
            <person name="Lin Q."/>
            <person name="Yang H.M."/>
            <person name="Huo X.D."/>
            <person name="Wang N."/>
        </authorList>
    </citation>
    <scope>NUCLEOTIDE SEQUENCE [LARGE SCALE GENOMIC DNA]</scope>
    <source>
        <strain evidence="5 6">KACC 19255</strain>
    </source>
</reference>
<dbReference type="PANTHER" id="PTHR34698">
    <property type="entry name" value="5-OXOPROLINASE SUBUNIT B"/>
    <property type="match status" value="1"/>
</dbReference>
<dbReference type="Gene3D" id="2.40.100.10">
    <property type="entry name" value="Cyclophilin-like"/>
    <property type="match status" value="1"/>
</dbReference>
<dbReference type="InterPro" id="IPR003833">
    <property type="entry name" value="CT_C_D"/>
</dbReference>
<dbReference type="EMBL" id="JAHYXK010000017">
    <property type="protein sequence ID" value="MBW7468668.1"/>
    <property type="molecule type" value="Genomic_DNA"/>
</dbReference>
<dbReference type="SUPFAM" id="SSF160467">
    <property type="entry name" value="PH0987 N-terminal domain-like"/>
    <property type="match status" value="1"/>
</dbReference>
<dbReference type="InterPro" id="IPR029000">
    <property type="entry name" value="Cyclophilin-like_dom_sf"/>
</dbReference>
<dbReference type="SMART" id="SM00796">
    <property type="entry name" value="AHS1"/>
    <property type="match status" value="1"/>
</dbReference>
<keyword evidence="2 5" id="KW-0378">Hydrolase</keyword>